<proteinExistence type="predicted"/>
<dbReference type="InterPro" id="IPR050980">
    <property type="entry name" value="2C_sensor_his_kinase"/>
</dbReference>
<evidence type="ECO:0000259" key="8">
    <source>
        <dbReference type="PROSITE" id="PS50109"/>
    </source>
</evidence>
<evidence type="ECO:0000256" key="6">
    <source>
        <dbReference type="ARBA" id="ARBA00022840"/>
    </source>
</evidence>
<name>A0ABP6V199_9ACTN</name>
<evidence type="ECO:0000256" key="3">
    <source>
        <dbReference type="ARBA" id="ARBA00022679"/>
    </source>
</evidence>
<evidence type="ECO:0000256" key="4">
    <source>
        <dbReference type="ARBA" id="ARBA00022741"/>
    </source>
</evidence>
<feature type="transmembrane region" description="Helical" evidence="7">
    <location>
        <begin position="201"/>
        <end position="220"/>
    </location>
</feature>
<keyword evidence="7" id="KW-1133">Transmembrane helix</keyword>
<dbReference type="PANTHER" id="PTHR44936">
    <property type="entry name" value="SENSOR PROTEIN CREC"/>
    <property type="match status" value="1"/>
</dbReference>
<evidence type="ECO:0000256" key="5">
    <source>
        <dbReference type="ARBA" id="ARBA00022777"/>
    </source>
</evidence>
<evidence type="ECO:0000256" key="1">
    <source>
        <dbReference type="ARBA" id="ARBA00000085"/>
    </source>
</evidence>
<dbReference type="EMBL" id="BAABBB010000007">
    <property type="protein sequence ID" value="GAA3525012.1"/>
    <property type="molecule type" value="Genomic_DNA"/>
</dbReference>
<comment type="caution">
    <text evidence="9">The sequence shown here is derived from an EMBL/GenBank/DDBJ whole genome shotgun (WGS) entry which is preliminary data.</text>
</comment>
<dbReference type="Proteomes" id="UP001500301">
    <property type="component" value="Unassembled WGS sequence"/>
</dbReference>
<dbReference type="InterPro" id="IPR005467">
    <property type="entry name" value="His_kinase_dom"/>
</dbReference>
<protein>
    <recommendedName>
        <fullName evidence="2">histidine kinase</fullName>
        <ecNumber evidence="2">2.7.13.3</ecNumber>
    </recommendedName>
</protein>
<feature type="transmembrane region" description="Helical" evidence="7">
    <location>
        <begin position="136"/>
        <end position="157"/>
    </location>
</feature>
<comment type="catalytic activity">
    <reaction evidence="1">
        <text>ATP + protein L-histidine = ADP + protein N-phospho-L-histidine.</text>
        <dbReference type="EC" id="2.7.13.3"/>
    </reaction>
</comment>
<dbReference type="EC" id="2.7.13.3" evidence="2"/>
<gene>
    <name evidence="9" type="ORF">GCM10022263_11980</name>
</gene>
<accession>A0ABP6V199</accession>
<feature type="domain" description="Histidine kinase" evidence="8">
    <location>
        <begin position="282"/>
        <end position="479"/>
    </location>
</feature>
<feature type="transmembrane region" description="Helical" evidence="7">
    <location>
        <begin position="77"/>
        <end position="98"/>
    </location>
</feature>
<sequence length="483" mass="50489">MSRDEQRGTHSSWWWGMAVAVMLLHPYLVVGVLGDPDGDRVALAGHAVILLSDLMLLGAGVGLALDARLSYDGLRAGMAIAATTVAVQDAPLVLLGMLDPDLSAHSYRLTNGHLITVLIVLVVIHRGRQARAPGRHTVVVGVLLGLAALTATLALHALMTRWEHGSAFLTTDDVPDIVLMVAIGAVLAAIGLELRHSPLPAWASTRIGVGMLAILAARLYATVVDAMTPPPVAVVGVAVFSALTATTAASLLRLSLEQADARVAHYARLAADAEAEVKQDREVAHEVRSTAAGIAAAARLLASGRVPPGPRRDALEAMVDSEAARLGRTVASRPDPLTTIAVDEIVAPLVVGQAARGHDVSWQPHGHRVIARHDALAEALGTLVNNAADHAGGRGTTITSSADGDHVEIRVTDNGPGLDPAVRERLFTWGSHGTASDGQGIGLHRARRLLLEQGGTLDLVEETGPEHGAAFVIRLPRAVDRTA</sequence>
<keyword evidence="6" id="KW-0067">ATP-binding</keyword>
<dbReference type="SMART" id="SM00387">
    <property type="entry name" value="HATPase_c"/>
    <property type="match status" value="1"/>
</dbReference>
<keyword evidence="4" id="KW-0547">Nucleotide-binding</keyword>
<evidence type="ECO:0000256" key="2">
    <source>
        <dbReference type="ARBA" id="ARBA00012438"/>
    </source>
</evidence>
<feature type="transmembrane region" description="Helical" evidence="7">
    <location>
        <begin position="42"/>
        <end position="65"/>
    </location>
</feature>
<feature type="transmembrane region" description="Helical" evidence="7">
    <location>
        <begin position="12"/>
        <end position="30"/>
    </location>
</feature>
<evidence type="ECO:0000256" key="7">
    <source>
        <dbReference type="SAM" id="Phobius"/>
    </source>
</evidence>
<dbReference type="Pfam" id="PF02518">
    <property type="entry name" value="HATPase_c"/>
    <property type="match status" value="1"/>
</dbReference>
<organism evidence="9 10">
    <name type="scientific">Nocardioides daeguensis</name>
    <dbReference type="NCBI Taxonomy" id="908359"/>
    <lineage>
        <taxon>Bacteria</taxon>
        <taxon>Bacillati</taxon>
        <taxon>Actinomycetota</taxon>
        <taxon>Actinomycetes</taxon>
        <taxon>Propionibacteriales</taxon>
        <taxon>Nocardioidaceae</taxon>
        <taxon>Nocardioides</taxon>
    </lineage>
</organism>
<keyword evidence="7" id="KW-0812">Transmembrane</keyword>
<keyword evidence="7" id="KW-0472">Membrane</keyword>
<evidence type="ECO:0000313" key="9">
    <source>
        <dbReference type="EMBL" id="GAA3525012.1"/>
    </source>
</evidence>
<feature type="transmembrane region" description="Helical" evidence="7">
    <location>
        <begin position="104"/>
        <end position="124"/>
    </location>
</feature>
<dbReference type="InterPro" id="IPR003594">
    <property type="entry name" value="HATPase_dom"/>
</dbReference>
<feature type="transmembrane region" description="Helical" evidence="7">
    <location>
        <begin position="232"/>
        <end position="252"/>
    </location>
</feature>
<keyword evidence="10" id="KW-1185">Reference proteome</keyword>
<keyword evidence="3" id="KW-0808">Transferase</keyword>
<evidence type="ECO:0000313" key="10">
    <source>
        <dbReference type="Proteomes" id="UP001500301"/>
    </source>
</evidence>
<reference evidence="10" key="1">
    <citation type="journal article" date="2019" name="Int. J. Syst. Evol. Microbiol.">
        <title>The Global Catalogue of Microorganisms (GCM) 10K type strain sequencing project: providing services to taxonomists for standard genome sequencing and annotation.</title>
        <authorList>
            <consortium name="The Broad Institute Genomics Platform"/>
            <consortium name="The Broad Institute Genome Sequencing Center for Infectious Disease"/>
            <person name="Wu L."/>
            <person name="Ma J."/>
        </authorList>
    </citation>
    <scope>NUCLEOTIDE SEQUENCE [LARGE SCALE GENOMIC DNA]</scope>
    <source>
        <strain evidence="10">JCM 17460</strain>
    </source>
</reference>
<dbReference type="PANTHER" id="PTHR44936:SF10">
    <property type="entry name" value="SENSOR PROTEIN RSTB"/>
    <property type="match status" value="1"/>
</dbReference>
<feature type="transmembrane region" description="Helical" evidence="7">
    <location>
        <begin position="177"/>
        <end position="194"/>
    </location>
</feature>
<keyword evidence="5" id="KW-0418">Kinase</keyword>
<dbReference type="PROSITE" id="PS50109">
    <property type="entry name" value="HIS_KIN"/>
    <property type="match status" value="1"/>
</dbReference>
<dbReference type="RefSeq" id="WP_218233843.1">
    <property type="nucleotide sequence ID" value="NZ_BAABBB010000007.1"/>
</dbReference>